<evidence type="ECO:0000313" key="1">
    <source>
        <dbReference type="EMBL" id="AOV61973.1"/>
    </source>
</evidence>
<protein>
    <recommendedName>
        <fullName evidence="7">Lipoprotein</fullName>
    </recommendedName>
</protein>
<organism evidence="1 4">
    <name type="scientific">Synechococcus phage S-CAM7</name>
    <dbReference type="NCBI Taxonomy" id="1883368"/>
    <lineage>
        <taxon>Viruses</taxon>
        <taxon>Duplodnaviria</taxon>
        <taxon>Heunggongvirae</taxon>
        <taxon>Uroviricota</taxon>
        <taxon>Caudoviricetes</taxon>
        <taxon>Pantevenvirales</taxon>
        <taxon>Kyanoviridae</taxon>
        <taxon>Mazuvirus</taxon>
        <taxon>Mazuvirus scam7</taxon>
    </lineage>
</organism>
<reference evidence="4 5" key="1">
    <citation type="journal article" date="2016" name="Virology">
        <title>The genomic content and context of auxiliary metabolic genes in marine cyanomyoviruses.</title>
        <authorList>
            <person name="Crummett L.T."/>
            <person name="Puxty R.J."/>
            <person name="Weihe C."/>
            <person name="Marston M.F."/>
            <person name="Martiny J.B."/>
        </authorList>
    </citation>
    <scope>NUCLEOTIDE SEQUENCE [LARGE SCALE GENOMIC DNA]</scope>
    <source>
        <strain evidence="1">0910CC49</strain>
        <strain evidence="2">0910SB42</strain>
    </source>
</reference>
<reference evidence="3 6" key="3">
    <citation type="submission" date="2020-07" db="EMBL/GenBank/DDBJ databases">
        <title>Signatures of coevolution in a cyanophage population.</title>
        <authorList>
            <person name="Abebe J."/>
        </authorList>
    </citation>
    <scope>NUCLEOTIDE SEQUENCE [LARGE SCALE GENOMIC DNA]</scope>
    <source>
        <strain evidence="3">0809CC03</strain>
    </source>
</reference>
<dbReference type="GeneID" id="30308103"/>
<reference evidence="3 6" key="2">
    <citation type="submission" date="2020-06" db="EMBL/GenBank/DDBJ databases">
        <authorList>
            <person name="Puxty R.J."/>
            <person name="Weihe C."/>
            <person name="Marston M.F."/>
            <person name="Martiny J.B.H."/>
        </authorList>
    </citation>
    <scope>NUCLEOTIDE SEQUENCE [LARGE SCALE GENOMIC DNA]</scope>
    <source>
        <strain evidence="3">0809CC03</strain>
    </source>
</reference>
<dbReference type="EMBL" id="MT586120">
    <property type="protein sequence ID" value="QLF86101.1"/>
    <property type="molecule type" value="Genomic_DNA"/>
</dbReference>
<dbReference type="EMBL" id="KU686213">
    <property type="protein sequence ID" value="AOV62239.1"/>
    <property type="molecule type" value="Genomic_DNA"/>
</dbReference>
<dbReference type="EMBL" id="KU686212">
    <property type="protein sequence ID" value="AOV61973.1"/>
    <property type="molecule type" value="Genomic_DNA"/>
</dbReference>
<name>A0A1D8KTF1_9CAUD</name>
<dbReference type="Proteomes" id="UP000226384">
    <property type="component" value="Segment"/>
</dbReference>
<dbReference type="Proteomes" id="UP000510897">
    <property type="component" value="Segment"/>
</dbReference>
<accession>A0A1D8KTF1</accession>
<evidence type="ECO:0008006" key="7">
    <source>
        <dbReference type="Google" id="ProtNLM"/>
    </source>
</evidence>
<gene>
    <name evidence="1" type="ORF">C490910_049</name>
    <name evidence="3" type="ORF">CC030809_00045</name>
    <name evidence="2" type="ORF">S420910_049</name>
</gene>
<evidence type="ECO:0000313" key="5">
    <source>
        <dbReference type="Proteomes" id="UP000226384"/>
    </source>
</evidence>
<dbReference type="RefSeq" id="YP_009322982.1">
    <property type="nucleotide sequence ID" value="NC_031927.1"/>
</dbReference>
<keyword evidence="4" id="KW-1185">Reference proteome</keyword>
<evidence type="ECO:0000313" key="3">
    <source>
        <dbReference type="EMBL" id="QLF86101.1"/>
    </source>
</evidence>
<proteinExistence type="predicted"/>
<evidence type="ECO:0000313" key="2">
    <source>
        <dbReference type="EMBL" id="AOV62239.1"/>
    </source>
</evidence>
<dbReference type="Proteomes" id="UP000203902">
    <property type="component" value="Segment"/>
</dbReference>
<evidence type="ECO:0000313" key="4">
    <source>
        <dbReference type="Proteomes" id="UP000203902"/>
    </source>
</evidence>
<evidence type="ECO:0000313" key="6">
    <source>
        <dbReference type="Proteomes" id="UP000510897"/>
    </source>
</evidence>
<dbReference type="KEGG" id="vg:30308103"/>
<sequence>MIPLALACVLGGCLDVPIGTTSDTLPETIVKEFRRQNPKQTTNPSCYVMGTFYVECPEVNYD</sequence>